<dbReference type="InterPro" id="IPR011907">
    <property type="entry name" value="RNase_III"/>
</dbReference>
<dbReference type="SUPFAM" id="SSF69065">
    <property type="entry name" value="RNase III domain-like"/>
    <property type="match status" value="2"/>
</dbReference>
<proteinExistence type="inferred from homology"/>
<dbReference type="EMBL" id="JAYMGO010000012">
    <property type="protein sequence ID" value="KAL1264094.1"/>
    <property type="molecule type" value="Genomic_DNA"/>
</dbReference>
<evidence type="ECO:0000259" key="8">
    <source>
        <dbReference type="PROSITE" id="PS50137"/>
    </source>
</evidence>
<dbReference type="Pfam" id="PF26050">
    <property type="entry name" value="Helical_CED_Drosha"/>
    <property type="match status" value="1"/>
</dbReference>
<feature type="compositionally biased region" description="Basic and acidic residues" evidence="7">
    <location>
        <begin position="231"/>
        <end position="264"/>
    </location>
</feature>
<comment type="similarity">
    <text evidence="1">Belongs to the ribonuclease III family.</text>
</comment>
<dbReference type="Pfam" id="PF00636">
    <property type="entry name" value="Ribonuclease_3"/>
    <property type="match status" value="1"/>
</dbReference>
<dbReference type="Gene3D" id="1.10.1520.10">
    <property type="entry name" value="Ribonuclease III domain"/>
    <property type="match status" value="2"/>
</dbReference>
<evidence type="ECO:0000256" key="5">
    <source>
        <dbReference type="ARBA" id="ARBA00022884"/>
    </source>
</evidence>
<feature type="region of interest" description="Disordered" evidence="7">
    <location>
        <begin position="87"/>
        <end position="357"/>
    </location>
</feature>
<dbReference type="PROSITE" id="PS50137">
    <property type="entry name" value="DS_RBD"/>
    <property type="match status" value="1"/>
</dbReference>
<feature type="compositionally biased region" description="Pro residues" evidence="7">
    <location>
        <begin position="139"/>
        <end position="177"/>
    </location>
</feature>
<evidence type="ECO:0000313" key="11">
    <source>
        <dbReference type="Proteomes" id="UP001558613"/>
    </source>
</evidence>
<accession>A0ABR3MG83</accession>
<dbReference type="Proteomes" id="UP001558613">
    <property type="component" value="Unassembled WGS sequence"/>
</dbReference>
<dbReference type="InterPro" id="IPR036389">
    <property type="entry name" value="RNase_III_sf"/>
</dbReference>
<evidence type="ECO:0000256" key="4">
    <source>
        <dbReference type="ARBA" id="ARBA00022801"/>
    </source>
</evidence>
<feature type="region of interest" description="Disordered" evidence="7">
    <location>
        <begin position="396"/>
        <end position="444"/>
    </location>
</feature>
<feature type="domain" description="RNase III" evidence="9">
    <location>
        <begin position="818"/>
        <end position="998"/>
    </location>
</feature>
<sequence length="1311" mass="151242">MHQKNTKKGISARYQFSRSHWRSFLKMSFHAGRGCPRGRPPAPGPMYRPAPPRYHYDPSAAPGPIYNPQGGSGYMPPHPDFMPFHFPPPPQGSNPLPQCPIRPPVFPEPPPFPPPAPHNSDSSAPVPVQSSYPYMMPTVTPPPLPPVPPSVPPSMPYPPSYPMSYPPQPQLPPPPSFNPAYVQPGGSFKPERSRPPPQYKADSCSRSPERLRHHDDHRHRGHSYGGYGGRHNREFGGEKRDRGCSSERRRSDSPRCKSDYDRGRVPSRHRSRERYRHRDEPGSPPSDRHRKHTRNRSGSRERKRRRVDEEKERRTDSTSSSRERSASYSRSRDAEETSTDRHEEEKGEEELLKPAWIRCTHAENYYSNDPMDQVGDSTVVGTSKLRDLYERFEEELGQRQERAKSSRPKWEPPKTKLDEDQDESSSESECDSDGGGSSCSSSSDSEVFDVIAEIKRKKAHPDRLHEELWYNDPGQMNDGPLCKCSAKARRTGIRHSIYPGEQPVKSCRPMSNNAGKLFHYRITVSPPTNFLTDRPTVIEYDDHEYLFEGFSCFSHTPLTNIPLCRVIRFNIDYTIHFIEEMAPENYCVKGLELFSSYLFKDILELYDWNLTGPEDNGCQRFHFMPRFVRFLPDGGKEVLSMHQVLLYLLRSSTALVPEEEIANMLQWEELEWQKYAEECKGMIVTNPGMKPSSVRIDQLDREQFNSSVITFPIIVHFGIRPAQLSYAGDPQYQKLWKSYVKLRHLLANSPKVKQIDKQKLTQREEALQKIRQKNTMRREVTVELSSQGFWKTGIRSDVCQHAMMLPVLTHHIRYHQCLMHLDKLIGYMFKERCLLQLAMTHPSHHLNFGMNPDHARNSLSNCGIRQPKYGDRKVHHMYMRKKGINTLINIMSRLGQDDPSPSRINHNERLEFLGDAVVEFLTSVHLYYLFPNLEEGGLATYRTAIVQNQHLAMLAKKLELDRFMLYAHGPDLCRESDLRHAMANCFEALIGAVYLEGGLEEAKQLFGRLLFNSEELRDVWLNYPPHPLQVQEPLTDRQLIESSPVLQKLTSFEDAIGVLFTHVRLLARAFTLRTVGFNHLTLGHNQRMEFLGDSIMQLVATEYLFIHFPDHHEGHLTLLRSSLVNNRTQAKVAEELGMQEYAITNDKTKRPVALRTKTLADLLESFIAALYIDKDLEFVHTFMNVCFFPRLKEFILNQDWNDPKSQLQQCCLTLRTEGKEPDIPLYKTLQTVGPSHARTYTVAVYFKGERIGCGKGPSIQQAEMGAAMDALEKYNFPQMAHQKRFIERKYRQELKEMRRERERQERDSDEG</sequence>
<dbReference type="SMART" id="SM00358">
    <property type="entry name" value="DSRM"/>
    <property type="match status" value="1"/>
</dbReference>
<dbReference type="PROSITE" id="PS50142">
    <property type="entry name" value="RNASE_3_2"/>
    <property type="match status" value="2"/>
</dbReference>
<dbReference type="InterPro" id="IPR014720">
    <property type="entry name" value="dsRBD_dom"/>
</dbReference>
<feature type="compositionally biased region" description="Acidic residues" evidence="7">
    <location>
        <begin position="419"/>
        <end position="432"/>
    </location>
</feature>
<evidence type="ECO:0000256" key="6">
    <source>
        <dbReference type="PROSITE-ProRule" id="PRU00266"/>
    </source>
</evidence>
<feature type="compositionally biased region" description="Basic residues" evidence="7">
    <location>
        <begin position="288"/>
        <end position="305"/>
    </location>
</feature>
<keyword evidence="4" id="KW-0378">Hydrolase</keyword>
<dbReference type="Pfam" id="PF00035">
    <property type="entry name" value="dsrm"/>
    <property type="match status" value="1"/>
</dbReference>
<evidence type="ECO:0000256" key="2">
    <source>
        <dbReference type="ARBA" id="ARBA00022722"/>
    </source>
</evidence>
<feature type="domain" description="DRBM" evidence="8">
    <location>
        <begin position="1202"/>
        <end position="1276"/>
    </location>
</feature>
<dbReference type="SMART" id="SM00535">
    <property type="entry name" value="RIBOc"/>
    <property type="match status" value="2"/>
</dbReference>
<dbReference type="Pfam" id="PF14622">
    <property type="entry name" value="Ribonucleas_3_3"/>
    <property type="match status" value="1"/>
</dbReference>
<dbReference type="HAMAP" id="MF_00104">
    <property type="entry name" value="RNase_III"/>
    <property type="match status" value="1"/>
</dbReference>
<comment type="caution">
    <text evidence="10">The sequence shown here is derived from an EMBL/GenBank/DDBJ whole genome shotgun (WGS) entry which is preliminary data.</text>
</comment>
<dbReference type="CDD" id="cd00593">
    <property type="entry name" value="RIBOc"/>
    <property type="match status" value="2"/>
</dbReference>
<evidence type="ECO:0000259" key="9">
    <source>
        <dbReference type="PROSITE" id="PS50142"/>
    </source>
</evidence>
<feature type="compositionally biased region" description="Basic residues" evidence="7">
    <location>
        <begin position="265"/>
        <end position="275"/>
    </location>
</feature>
<reference evidence="10 11" key="1">
    <citation type="submission" date="2023-09" db="EMBL/GenBank/DDBJ databases">
        <authorList>
            <person name="Wang M."/>
        </authorList>
    </citation>
    <scope>NUCLEOTIDE SEQUENCE [LARGE SCALE GENOMIC DNA]</scope>
    <source>
        <strain evidence="10">GT-2023</strain>
        <tissue evidence="10">Liver</tissue>
    </source>
</reference>
<dbReference type="PROSITE" id="PS00517">
    <property type="entry name" value="RNASE_3_1"/>
    <property type="match status" value="2"/>
</dbReference>
<feature type="domain" description="RNase III" evidence="9">
    <location>
        <begin position="1049"/>
        <end position="1175"/>
    </location>
</feature>
<gene>
    <name evidence="10" type="ORF">QQF64_004449</name>
</gene>
<feature type="compositionally biased region" description="Pro residues" evidence="7">
    <location>
        <begin position="87"/>
        <end position="117"/>
    </location>
</feature>
<evidence type="ECO:0000256" key="3">
    <source>
        <dbReference type="ARBA" id="ARBA00022759"/>
    </source>
</evidence>
<evidence type="ECO:0000256" key="1">
    <source>
        <dbReference type="ARBA" id="ARBA00010183"/>
    </source>
</evidence>
<keyword evidence="3" id="KW-0255">Endonuclease</keyword>
<dbReference type="InterPro" id="IPR058938">
    <property type="entry name" value="Helical_CED_Drosha"/>
</dbReference>
<dbReference type="CDD" id="cd19877">
    <property type="entry name" value="DSRM_RNAse_III_meta_like"/>
    <property type="match status" value="1"/>
</dbReference>
<dbReference type="PANTHER" id="PTHR11207">
    <property type="entry name" value="RIBONUCLEASE III"/>
    <property type="match status" value="1"/>
</dbReference>
<name>A0ABR3MG83_9TELE</name>
<dbReference type="InterPro" id="IPR044442">
    <property type="entry name" value="RNAse_III_DSRM__animal"/>
</dbReference>
<protein>
    <submittedName>
        <fullName evidence="10">Uncharacterized protein</fullName>
    </submittedName>
</protein>
<keyword evidence="5 6" id="KW-0694">RNA-binding</keyword>
<evidence type="ECO:0000313" key="10">
    <source>
        <dbReference type="EMBL" id="KAL1264094.1"/>
    </source>
</evidence>
<feature type="compositionally biased region" description="Basic and acidic residues" evidence="7">
    <location>
        <begin position="306"/>
        <end position="352"/>
    </location>
</feature>
<dbReference type="SUPFAM" id="SSF54768">
    <property type="entry name" value="dsRNA-binding domain-like"/>
    <property type="match status" value="1"/>
</dbReference>
<feature type="compositionally biased region" description="Basic and acidic residues" evidence="7">
    <location>
        <begin position="396"/>
        <end position="418"/>
    </location>
</feature>
<keyword evidence="11" id="KW-1185">Reference proteome</keyword>
<evidence type="ECO:0000256" key="7">
    <source>
        <dbReference type="SAM" id="MobiDB-lite"/>
    </source>
</evidence>
<organism evidence="10 11">
    <name type="scientific">Cirrhinus molitorella</name>
    <name type="common">mud carp</name>
    <dbReference type="NCBI Taxonomy" id="172907"/>
    <lineage>
        <taxon>Eukaryota</taxon>
        <taxon>Metazoa</taxon>
        <taxon>Chordata</taxon>
        <taxon>Craniata</taxon>
        <taxon>Vertebrata</taxon>
        <taxon>Euteleostomi</taxon>
        <taxon>Actinopterygii</taxon>
        <taxon>Neopterygii</taxon>
        <taxon>Teleostei</taxon>
        <taxon>Ostariophysi</taxon>
        <taxon>Cypriniformes</taxon>
        <taxon>Cyprinidae</taxon>
        <taxon>Labeoninae</taxon>
        <taxon>Labeonini</taxon>
        <taxon>Cirrhinus</taxon>
    </lineage>
</organism>
<dbReference type="InterPro" id="IPR000999">
    <property type="entry name" value="RNase_III_dom"/>
</dbReference>
<dbReference type="PANTHER" id="PTHR11207:SF0">
    <property type="entry name" value="RIBONUCLEASE 3"/>
    <property type="match status" value="1"/>
</dbReference>
<keyword evidence="2" id="KW-0540">Nuclease</keyword>
<dbReference type="Gene3D" id="3.30.160.20">
    <property type="match status" value="1"/>
</dbReference>